<dbReference type="Proteomes" id="UP000030765">
    <property type="component" value="Unassembled WGS sequence"/>
</dbReference>
<dbReference type="AlphaFoldDB" id="A0A084W977"/>
<dbReference type="EnsemblMetazoa" id="ASIC014774-RA">
    <property type="protein sequence ID" value="ASIC014774-PA"/>
    <property type="gene ID" value="ASIC014774"/>
</dbReference>
<keyword evidence="1" id="KW-0732">Signal</keyword>
<dbReference type="OMA" id="EQVKERW"/>
<dbReference type="PANTHER" id="PTHR20898:SF1">
    <property type="entry name" value="MD-2-RELATED LIPID-RECOGNITION DOMAIN-CONTAINING PROTEIN"/>
    <property type="match status" value="1"/>
</dbReference>
<dbReference type="EMBL" id="ATLV01021650">
    <property type="status" value="NOT_ANNOTATED_CDS"/>
    <property type="molecule type" value="Genomic_DNA"/>
</dbReference>
<evidence type="ECO:0000313" key="4">
    <source>
        <dbReference type="Proteomes" id="UP000030765"/>
    </source>
</evidence>
<evidence type="ECO:0000313" key="2">
    <source>
        <dbReference type="EMBL" id="KFB46771.1"/>
    </source>
</evidence>
<dbReference type="SMART" id="SM00697">
    <property type="entry name" value="DM8"/>
    <property type="match status" value="1"/>
</dbReference>
<dbReference type="InterPro" id="IPR036846">
    <property type="entry name" value="GM2-AP_sf"/>
</dbReference>
<protein>
    <submittedName>
        <fullName evidence="2">AGAP011020-PA-like protein</fullName>
    </submittedName>
</protein>
<dbReference type="VEuPathDB" id="VectorBase:ASIC014774"/>
<dbReference type="EMBL" id="KE525321">
    <property type="protein sequence ID" value="KFB46771.1"/>
    <property type="molecule type" value="Genomic_DNA"/>
</dbReference>
<dbReference type="PANTHER" id="PTHR20898">
    <property type="entry name" value="DAEDALUS ON 3-RELATED-RELATED"/>
    <property type="match status" value="1"/>
</dbReference>
<dbReference type="Gene3D" id="2.70.220.10">
    <property type="entry name" value="Ganglioside GM2 activator"/>
    <property type="match status" value="1"/>
</dbReference>
<dbReference type="Pfam" id="PF06477">
    <property type="entry name" value="DUF1091"/>
    <property type="match status" value="1"/>
</dbReference>
<organism evidence="2">
    <name type="scientific">Anopheles sinensis</name>
    <name type="common">Mosquito</name>
    <dbReference type="NCBI Taxonomy" id="74873"/>
    <lineage>
        <taxon>Eukaryota</taxon>
        <taxon>Metazoa</taxon>
        <taxon>Ecdysozoa</taxon>
        <taxon>Arthropoda</taxon>
        <taxon>Hexapoda</taxon>
        <taxon>Insecta</taxon>
        <taxon>Pterygota</taxon>
        <taxon>Neoptera</taxon>
        <taxon>Endopterygota</taxon>
        <taxon>Diptera</taxon>
        <taxon>Nematocera</taxon>
        <taxon>Culicoidea</taxon>
        <taxon>Culicidae</taxon>
        <taxon>Anophelinae</taxon>
        <taxon>Anopheles</taxon>
    </lineage>
</organism>
<keyword evidence="4" id="KW-1185">Reference proteome</keyword>
<reference evidence="2 4" key="1">
    <citation type="journal article" date="2014" name="BMC Genomics">
        <title>Genome sequence of Anopheles sinensis provides insight into genetics basis of mosquito competence for malaria parasites.</title>
        <authorList>
            <person name="Zhou D."/>
            <person name="Zhang D."/>
            <person name="Ding G."/>
            <person name="Shi L."/>
            <person name="Hou Q."/>
            <person name="Ye Y."/>
            <person name="Xu Y."/>
            <person name="Zhou H."/>
            <person name="Xiong C."/>
            <person name="Li S."/>
            <person name="Yu J."/>
            <person name="Hong S."/>
            <person name="Yu X."/>
            <person name="Zou P."/>
            <person name="Chen C."/>
            <person name="Chang X."/>
            <person name="Wang W."/>
            <person name="Lv Y."/>
            <person name="Sun Y."/>
            <person name="Ma L."/>
            <person name="Shen B."/>
            <person name="Zhu C."/>
        </authorList>
    </citation>
    <scope>NUCLEOTIDE SEQUENCE [LARGE SCALE GENOMIC DNA]</scope>
</reference>
<name>A0A084W977_ANOSI</name>
<evidence type="ECO:0000256" key="1">
    <source>
        <dbReference type="ARBA" id="ARBA00022729"/>
    </source>
</evidence>
<dbReference type="InterPro" id="IPR010512">
    <property type="entry name" value="DUF1091"/>
</dbReference>
<evidence type="ECO:0000313" key="3">
    <source>
        <dbReference type="EnsemblMetazoa" id="ASIC014774-PA"/>
    </source>
</evidence>
<reference evidence="3" key="2">
    <citation type="submission" date="2020-05" db="UniProtKB">
        <authorList>
            <consortium name="EnsemblMetazoa"/>
        </authorList>
    </citation>
    <scope>IDENTIFICATION</scope>
</reference>
<proteinExistence type="predicted"/>
<dbReference type="SUPFAM" id="SSF63707">
    <property type="entry name" value="Ganglioside M2 (gm2) activator"/>
    <property type="match status" value="1"/>
</dbReference>
<dbReference type="OrthoDB" id="7728278at2759"/>
<sequence>MTFAYYIVTKGSAGKNPLITRNIDACAFLRRPKIDRIATLVYDIIKRNSSLPTRCPIKPGHYYLRNIRPADVKLPGFLPETEYLLKIMYQTGSKLEPVANSLVYGKLVRRFDWLDVKQNAST</sequence>
<accession>A0A084W977</accession>
<gene>
    <name evidence="2" type="ORF">ZHAS_00014774</name>
</gene>